<name>A0A1B1A3K4_9RHOB</name>
<dbReference type="OrthoDB" id="7875749at2"/>
<accession>A0A1B1A3K4</accession>
<dbReference type="EMBL" id="CP015230">
    <property type="protein sequence ID" value="ANP41170.1"/>
    <property type="molecule type" value="Genomic_DNA"/>
</dbReference>
<organism evidence="1 2">
    <name type="scientific">Tritonibacter mobilis F1926</name>
    <dbReference type="NCBI Taxonomy" id="1265309"/>
    <lineage>
        <taxon>Bacteria</taxon>
        <taxon>Pseudomonadati</taxon>
        <taxon>Pseudomonadota</taxon>
        <taxon>Alphaproteobacteria</taxon>
        <taxon>Rhodobacterales</taxon>
        <taxon>Paracoccaceae</taxon>
        <taxon>Tritonibacter</taxon>
    </lineage>
</organism>
<proteinExistence type="predicted"/>
<gene>
    <name evidence="1" type="ORF">K529_010380</name>
</gene>
<dbReference type="KEGG" id="rmb:K529_010380"/>
<sequence>MTPNPVLPDMAPNPMLARLVVEEHFRNLSLIRRLVLAVRMILITRPPRAGVIDASLNAHLRADIGLPSTYDRADPPKWYPPPIF</sequence>
<protein>
    <submittedName>
        <fullName evidence="1">Uncharacterized protein</fullName>
    </submittedName>
</protein>
<reference evidence="1 2" key="1">
    <citation type="journal article" date="2016" name="ISME J.">
        <title>Global occurrence and heterogeneity of the Roseobacter-clade species Ruegeria mobilis.</title>
        <authorList>
            <person name="Sonnenschein E."/>
            <person name="Gram L."/>
        </authorList>
    </citation>
    <scope>NUCLEOTIDE SEQUENCE [LARGE SCALE GENOMIC DNA]</scope>
    <source>
        <strain evidence="1 2">F1926</strain>
    </source>
</reference>
<dbReference type="AlphaFoldDB" id="A0A1B1A3K4"/>
<dbReference type="STRING" id="1265309.K529_010380"/>
<dbReference type="GeneID" id="28250242"/>
<dbReference type="Proteomes" id="UP000013243">
    <property type="component" value="Chromosome"/>
</dbReference>
<dbReference type="RefSeq" id="WP_005616551.1">
    <property type="nucleotide sequence ID" value="NZ_CP015230.1"/>
</dbReference>
<evidence type="ECO:0000313" key="1">
    <source>
        <dbReference type="EMBL" id="ANP41170.1"/>
    </source>
</evidence>
<evidence type="ECO:0000313" key="2">
    <source>
        <dbReference type="Proteomes" id="UP000013243"/>
    </source>
</evidence>